<dbReference type="Pfam" id="PF00149">
    <property type="entry name" value="Metallophos"/>
    <property type="match status" value="1"/>
</dbReference>
<feature type="compositionally biased region" description="Basic and acidic residues" evidence="1">
    <location>
        <begin position="234"/>
        <end position="244"/>
    </location>
</feature>
<dbReference type="GO" id="GO:0000298">
    <property type="term" value="F:endopolyphosphatase activity"/>
    <property type="evidence" value="ECO:0007669"/>
    <property type="project" value="TreeGrafter"/>
</dbReference>
<reference evidence="4" key="2">
    <citation type="submission" date="2023-06" db="EMBL/GenBank/DDBJ databases">
        <authorList>
            <consortium name="Lawrence Berkeley National Laboratory"/>
            <person name="Mondo S.J."/>
            <person name="Hensen N."/>
            <person name="Bonometti L."/>
            <person name="Westerberg I."/>
            <person name="Brannstrom I.O."/>
            <person name="Guillou S."/>
            <person name="Cros-Aarteil S."/>
            <person name="Calhoun S."/>
            <person name="Haridas S."/>
            <person name="Kuo A."/>
            <person name="Pangilinan J."/>
            <person name="Riley R."/>
            <person name="Labutti K."/>
            <person name="Andreopoulos B."/>
            <person name="Lipzen A."/>
            <person name="Chen C."/>
            <person name="Yanf M."/>
            <person name="Daum C."/>
            <person name="Ng V."/>
            <person name="Clum A."/>
            <person name="Steindorff A."/>
            <person name="Ohm R."/>
            <person name="Martin F."/>
            <person name="Silar P."/>
            <person name="Natvig D."/>
            <person name="Lalanne C."/>
            <person name="Gautier V."/>
            <person name="Ament-Velasquez S.L."/>
            <person name="Kruys A."/>
            <person name="Hutchinson M.I."/>
            <person name="Powell A.J."/>
            <person name="Barry K."/>
            <person name="Miller A.N."/>
            <person name="Grigoriev I.V."/>
            <person name="Debuchy R."/>
            <person name="Gladieux P."/>
            <person name="Thoren M.H."/>
            <person name="Johannesson H."/>
        </authorList>
    </citation>
    <scope>NUCLEOTIDE SEQUENCE</scope>
    <source>
        <strain evidence="4">CBS 626.80</strain>
    </source>
</reference>
<keyword evidence="2" id="KW-0812">Transmembrane</keyword>
<evidence type="ECO:0000259" key="3">
    <source>
        <dbReference type="Pfam" id="PF00149"/>
    </source>
</evidence>
<dbReference type="PANTHER" id="PTHR42850">
    <property type="entry name" value="METALLOPHOSPHOESTERASE"/>
    <property type="match status" value="1"/>
</dbReference>
<feature type="compositionally biased region" description="Low complexity" evidence="1">
    <location>
        <begin position="460"/>
        <end position="480"/>
    </location>
</feature>
<keyword evidence="5" id="KW-1185">Reference proteome</keyword>
<dbReference type="InterPro" id="IPR004843">
    <property type="entry name" value="Calcineurin-like_PHP"/>
</dbReference>
<gene>
    <name evidence="4" type="ORF">QBC32DRAFT_340312</name>
</gene>
<feature type="compositionally biased region" description="Basic residues" evidence="1">
    <location>
        <begin position="245"/>
        <end position="254"/>
    </location>
</feature>
<feature type="compositionally biased region" description="Acidic residues" evidence="1">
    <location>
        <begin position="484"/>
        <end position="495"/>
    </location>
</feature>
<proteinExistence type="predicted"/>
<protein>
    <submittedName>
        <fullName evidence="4">Metallo-dependent phosphatase-like protein</fullName>
    </submittedName>
</protein>
<comment type="caution">
    <text evidence="4">The sequence shown here is derived from an EMBL/GenBank/DDBJ whole genome shotgun (WGS) entry which is preliminary data.</text>
</comment>
<dbReference type="PANTHER" id="PTHR42850:SF4">
    <property type="entry name" value="ZINC-DEPENDENT ENDOPOLYPHOSPHATASE"/>
    <property type="match status" value="1"/>
</dbReference>
<dbReference type="InterPro" id="IPR029052">
    <property type="entry name" value="Metallo-depent_PP-like"/>
</dbReference>
<dbReference type="GO" id="GO:0016791">
    <property type="term" value="F:phosphatase activity"/>
    <property type="evidence" value="ECO:0007669"/>
    <property type="project" value="TreeGrafter"/>
</dbReference>
<dbReference type="Proteomes" id="UP001303222">
    <property type="component" value="Unassembled WGS sequence"/>
</dbReference>
<evidence type="ECO:0000313" key="4">
    <source>
        <dbReference type="EMBL" id="KAK3952913.1"/>
    </source>
</evidence>
<dbReference type="EMBL" id="MU859115">
    <property type="protein sequence ID" value="KAK3952913.1"/>
    <property type="molecule type" value="Genomic_DNA"/>
</dbReference>
<dbReference type="AlphaFoldDB" id="A0AAN6NZD8"/>
<dbReference type="GO" id="GO:0006798">
    <property type="term" value="P:polyphosphate catabolic process"/>
    <property type="evidence" value="ECO:0007669"/>
    <property type="project" value="TreeGrafter"/>
</dbReference>
<accession>A0AAN6NZD8</accession>
<dbReference type="SUPFAM" id="SSF56300">
    <property type="entry name" value="Metallo-dependent phosphatases"/>
    <property type="match status" value="1"/>
</dbReference>
<name>A0AAN6NZD8_9PEZI</name>
<evidence type="ECO:0000313" key="5">
    <source>
        <dbReference type="Proteomes" id="UP001303222"/>
    </source>
</evidence>
<dbReference type="Gene3D" id="3.60.21.10">
    <property type="match status" value="1"/>
</dbReference>
<feature type="compositionally biased region" description="Acidic residues" evidence="1">
    <location>
        <begin position="219"/>
        <end position="229"/>
    </location>
</feature>
<keyword evidence="2" id="KW-0472">Membrane</keyword>
<sequence>MIAEAMARFFRQRRCSATVGTSFILLAILSFFTIHLLGLNSAGQQSLFRRPATKASEKLPEMTSYQPSRLLTTQNNGNEHQLPIISDIELIDAIHNPITLISNLPKKHLPSTTIPSPPYAPSSDVSNNKRLVIIGDTHGRLTTLRYLLDKISFDNTTDHLILAGDLVTKGPDSSGLVQFARDTGASAVRGNHDDHVLEAAKWLSHTKQGKKWWGKAESEADSVSEDDEGVSAKNDGKHTVDTAGRRARNKKPKGVKPEHIAVARSLSASQLHWLASQPIILRVGHLFGAKTAPWNAKEIVVVHGGLIPSLPLEKQDPWAVMNMRSLAYELSSASTSDNTTKDDGSINTTTHKRVTAIPLDTREGEPWSRAWNRYQNLISNASKRVAVVYGHDARSGLQVNKDITINLGKSPIPISARQIAGTGDQTVNVTSRGDVESEIETEVAVESESEVEINVYSGGTVSTTTTTTTSTGMATQTVTTGGSGEEDDDDDDDDPTTSTLSTTTTTIVAKAPTTAAKTGTVGKGSPKNGGNEVEAKRSKKKPKKKFKGTRYAYGLDSGCGHGKQLSALVLEVNQAGDDIVHRLEQVECE</sequence>
<feature type="region of interest" description="Disordered" evidence="1">
    <location>
        <begin position="460"/>
        <end position="542"/>
    </location>
</feature>
<feature type="transmembrane region" description="Helical" evidence="2">
    <location>
        <begin position="21"/>
        <end position="39"/>
    </location>
</feature>
<keyword evidence="2" id="KW-1133">Transmembrane helix</keyword>
<reference evidence="4" key="1">
    <citation type="journal article" date="2023" name="Mol. Phylogenet. Evol.">
        <title>Genome-scale phylogeny and comparative genomics of the fungal order Sordariales.</title>
        <authorList>
            <person name="Hensen N."/>
            <person name="Bonometti L."/>
            <person name="Westerberg I."/>
            <person name="Brannstrom I.O."/>
            <person name="Guillou S."/>
            <person name="Cros-Aarteil S."/>
            <person name="Calhoun S."/>
            <person name="Haridas S."/>
            <person name="Kuo A."/>
            <person name="Mondo S."/>
            <person name="Pangilinan J."/>
            <person name="Riley R."/>
            <person name="LaButti K."/>
            <person name="Andreopoulos B."/>
            <person name="Lipzen A."/>
            <person name="Chen C."/>
            <person name="Yan M."/>
            <person name="Daum C."/>
            <person name="Ng V."/>
            <person name="Clum A."/>
            <person name="Steindorff A."/>
            <person name="Ohm R.A."/>
            <person name="Martin F."/>
            <person name="Silar P."/>
            <person name="Natvig D.O."/>
            <person name="Lalanne C."/>
            <person name="Gautier V."/>
            <person name="Ament-Velasquez S.L."/>
            <person name="Kruys A."/>
            <person name="Hutchinson M.I."/>
            <person name="Powell A.J."/>
            <person name="Barry K."/>
            <person name="Miller A.N."/>
            <person name="Grigoriev I.V."/>
            <person name="Debuchy R."/>
            <person name="Gladieux P."/>
            <person name="Hiltunen Thoren M."/>
            <person name="Johannesson H."/>
        </authorList>
    </citation>
    <scope>NUCLEOTIDE SEQUENCE</scope>
    <source>
        <strain evidence="4">CBS 626.80</strain>
    </source>
</reference>
<feature type="region of interest" description="Disordered" evidence="1">
    <location>
        <begin position="213"/>
        <end position="257"/>
    </location>
</feature>
<feature type="domain" description="Calcineurin-like phosphoesterase" evidence="3">
    <location>
        <begin position="130"/>
        <end position="314"/>
    </location>
</feature>
<organism evidence="4 5">
    <name type="scientific">Pseudoneurospora amorphoporcata</name>
    <dbReference type="NCBI Taxonomy" id="241081"/>
    <lineage>
        <taxon>Eukaryota</taxon>
        <taxon>Fungi</taxon>
        <taxon>Dikarya</taxon>
        <taxon>Ascomycota</taxon>
        <taxon>Pezizomycotina</taxon>
        <taxon>Sordariomycetes</taxon>
        <taxon>Sordariomycetidae</taxon>
        <taxon>Sordariales</taxon>
        <taxon>Sordariaceae</taxon>
        <taxon>Pseudoneurospora</taxon>
    </lineage>
</organism>
<dbReference type="GO" id="GO:0005737">
    <property type="term" value="C:cytoplasm"/>
    <property type="evidence" value="ECO:0007669"/>
    <property type="project" value="TreeGrafter"/>
</dbReference>
<evidence type="ECO:0000256" key="1">
    <source>
        <dbReference type="SAM" id="MobiDB-lite"/>
    </source>
</evidence>
<dbReference type="InterPro" id="IPR050126">
    <property type="entry name" value="Ap4A_hydrolase"/>
</dbReference>
<evidence type="ECO:0000256" key="2">
    <source>
        <dbReference type="SAM" id="Phobius"/>
    </source>
</evidence>
<feature type="compositionally biased region" description="Low complexity" evidence="1">
    <location>
        <begin position="496"/>
        <end position="525"/>
    </location>
</feature>